<dbReference type="NCBIfam" id="NF007175">
    <property type="entry name" value="PRK09606.1"/>
    <property type="match status" value="1"/>
</dbReference>
<evidence type="ECO:0000259" key="8">
    <source>
        <dbReference type="Pfam" id="PF04563"/>
    </source>
</evidence>
<evidence type="ECO:0000256" key="2">
    <source>
        <dbReference type="ARBA" id="ARBA00022478"/>
    </source>
</evidence>
<dbReference type="GO" id="GO:0006351">
    <property type="term" value="P:DNA-templated transcription"/>
    <property type="evidence" value="ECO:0007669"/>
    <property type="project" value="InterPro"/>
</dbReference>
<accession>A0A218NM93</accession>
<reference evidence="10 11" key="1">
    <citation type="journal article" date="2017" name="Nat. Commun.">
        <title>'ARMAN' archaea depend on association with euryarchaeal host in culture and in situ.</title>
        <authorList>
            <person name="Golyshina O."/>
            <person name="Toshchakov S."/>
            <person name="Makarova K."/>
            <person name="Gavrilov S."/>
            <person name="Korzhenkov A."/>
            <person name="La Cono V."/>
            <person name="Arcadi E."/>
            <person name="Nechitaylo T."/>
            <person name="Ferrer M."/>
            <person name="Kublanov I."/>
            <person name="Wolf Y."/>
            <person name="Yakimov M."/>
            <person name="Golyshin P."/>
            <person name="Slesarev A."/>
            <person name="Kozyavkin S."/>
        </authorList>
    </citation>
    <scope>NUCLEOTIDE SEQUENCE [LARGE SCALE GENOMIC DNA]</scope>
    <source>
        <strain evidence="10 11">Mia14</strain>
    </source>
</reference>
<dbReference type="GO" id="GO:0000428">
    <property type="term" value="C:DNA-directed RNA polymerase complex"/>
    <property type="evidence" value="ECO:0007669"/>
    <property type="project" value="UniProtKB-KW"/>
</dbReference>
<dbReference type="GO" id="GO:0032549">
    <property type="term" value="F:ribonucleoside binding"/>
    <property type="evidence" value="ECO:0007669"/>
    <property type="project" value="InterPro"/>
</dbReference>
<dbReference type="KEGG" id="marh:Mia14_0237"/>
<dbReference type="InterPro" id="IPR007644">
    <property type="entry name" value="RNA_pol_bsu_protrusion"/>
</dbReference>
<dbReference type="PANTHER" id="PTHR20856">
    <property type="entry name" value="DNA-DIRECTED RNA POLYMERASE I SUBUNIT 2"/>
    <property type="match status" value="1"/>
</dbReference>
<feature type="domain" description="RNA polymerase Rpb2" evidence="7">
    <location>
        <begin position="166"/>
        <end position="335"/>
    </location>
</feature>
<dbReference type="Pfam" id="PF04561">
    <property type="entry name" value="RNA_pol_Rpb2_2"/>
    <property type="match status" value="1"/>
</dbReference>
<keyword evidence="4" id="KW-0548">Nucleotidyltransferase</keyword>
<dbReference type="OrthoDB" id="371768at2157"/>
<dbReference type="Pfam" id="PF04565">
    <property type="entry name" value="RNA_pol_Rpb2_3"/>
    <property type="match status" value="1"/>
</dbReference>
<dbReference type="InterPro" id="IPR007642">
    <property type="entry name" value="RNA_pol_Rpb2_2"/>
</dbReference>
<keyword evidence="11" id="KW-1185">Reference proteome</keyword>
<sequence length="486" mass="54700">MYNEHEILESYLKSTSIAQQQIDSYNRFISIGIGKVIEANSLVEPDVADFAIKFKGIRLETPMVIESDSSIKKIYPHEALARNLTYSAPMYLTYVPVISGIEKLDSQDEAYVGELPIMVKSNLCYTKNMSRNQLAMDHEDPDDPGGYFIIKGTERVLVGIEDLAPNRMFTSKEKDMYSTRIFSTTLSFRSKCTVNRDEYGIYTLLFPTLSKGIDLILVLHALGLSNDEILASVSNADVKNDLMVNIDVSESKDLSQKEAITKLGKDTAPNQAASYQEKRAEMQLDTYILPHLGSAPEVRKEKGLFLLKMAERSSLLAYKYIKQDDRDHYANKRIRLAGDMMEELFNTAFRAFVKDVKYHIERTTARGRKLTVKTNINPDSLTDKILYSMSTGSWPAGQTGVSQVLDRMNIMSTFAHIRRVKSPLAKKHPHFKARDVHGTTIGKICPSESPEGGEVGLTKYLAVMSKVTVGADENFLQNKLKEMKLI</sequence>
<keyword evidence="2 10" id="KW-0240">DNA-directed RNA polymerase</keyword>
<evidence type="ECO:0000259" key="7">
    <source>
        <dbReference type="Pfam" id="PF04561"/>
    </source>
</evidence>
<dbReference type="Gene3D" id="3.90.1100.10">
    <property type="match status" value="2"/>
</dbReference>
<evidence type="ECO:0000256" key="6">
    <source>
        <dbReference type="RuleBase" id="RU000434"/>
    </source>
</evidence>
<evidence type="ECO:0000313" key="10">
    <source>
        <dbReference type="EMBL" id="ASI13571.1"/>
    </source>
</evidence>
<protein>
    <recommendedName>
        <fullName evidence="1">DNA-directed RNA polymerase</fullName>
        <ecNumber evidence="1">2.7.7.6</ecNumber>
    </recommendedName>
</protein>
<dbReference type="InterPro" id="IPR015712">
    <property type="entry name" value="DNA-dir_RNA_pol_su2"/>
</dbReference>
<feature type="domain" description="RNA polymerase beta subunit protrusion" evidence="8">
    <location>
        <begin position="17"/>
        <end position="382"/>
    </location>
</feature>
<evidence type="ECO:0000256" key="4">
    <source>
        <dbReference type="ARBA" id="ARBA00022695"/>
    </source>
</evidence>
<comment type="similarity">
    <text evidence="6">Belongs to the RNA polymerase beta chain family.</text>
</comment>
<gene>
    <name evidence="10" type="ORF">Mia14_0237</name>
</gene>
<evidence type="ECO:0000256" key="5">
    <source>
        <dbReference type="ARBA" id="ARBA00023163"/>
    </source>
</evidence>
<evidence type="ECO:0000256" key="1">
    <source>
        <dbReference type="ARBA" id="ARBA00012418"/>
    </source>
</evidence>
<dbReference type="InterPro" id="IPR007645">
    <property type="entry name" value="RNA_pol_Rpb2_3"/>
</dbReference>
<dbReference type="SUPFAM" id="SSF64484">
    <property type="entry name" value="beta and beta-prime subunits of DNA dependent RNA-polymerase"/>
    <property type="match status" value="1"/>
</dbReference>
<evidence type="ECO:0000259" key="9">
    <source>
        <dbReference type="Pfam" id="PF04565"/>
    </source>
</evidence>
<dbReference type="Proteomes" id="UP000197679">
    <property type="component" value="Chromosome"/>
</dbReference>
<organism evidence="10 11">
    <name type="scientific">Candidatus Mancarchaeum acidiphilum</name>
    <dbReference type="NCBI Taxonomy" id="1920749"/>
    <lineage>
        <taxon>Archaea</taxon>
        <taxon>Candidatus Micrarchaeota</taxon>
        <taxon>Candidatus Mancarchaeum</taxon>
    </lineage>
</organism>
<evidence type="ECO:0000313" key="11">
    <source>
        <dbReference type="Proteomes" id="UP000197679"/>
    </source>
</evidence>
<dbReference type="AlphaFoldDB" id="A0A218NM93"/>
<evidence type="ECO:0000256" key="3">
    <source>
        <dbReference type="ARBA" id="ARBA00022679"/>
    </source>
</evidence>
<dbReference type="RefSeq" id="WP_088819735.1">
    <property type="nucleotide sequence ID" value="NZ_CP019964.1"/>
</dbReference>
<dbReference type="GO" id="GO:0003899">
    <property type="term" value="F:DNA-directed RNA polymerase activity"/>
    <property type="evidence" value="ECO:0007669"/>
    <property type="project" value="UniProtKB-EC"/>
</dbReference>
<proteinExistence type="inferred from homology"/>
<dbReference type="GeneID" id="33313795"/>
<dbReference type="EMBL" id="CP019964">
    <property type="protein sequence ID" value="ASI13571.1"/>
    <property type="molecule type" value="Genomic_DNA"/>
</dbReference>
<dbReference type="GO" id="GO:0003677">
    <property type="term" value="F:DNA binding"/>
    <property type="evidence" value="ECO:0007669"/>
    <property type="project" value="InterPro"/>
</dbReference>
<dbReference type="EC" id="2.7.7.6" evidence="1"/>
<keyword evidence="3" id="KW-0808">Transferase</keyword>
<keyword evidence="5" id="KW-0804">Transcription</keyword>
<dbReference type="Pfam" id="PF04563">
    <property type="entry name" value="RNA_pol_Rpb2_1"/>
    <property type="match status" value="1"/>
</dbReference>
<feature type="domain" description="RNA polymerase Rpb2" evidence="9">
    <location>
        <begin position="403"/>
        <end position="467"/>
    </location>
</feature>
<name>A0A218NM93_9ARCH</name>